<sequence>MARNRLTTTQCNARRKAGKLADGDGLYLQTSPNGNKSFVFVFIRSGRRREMGLGPFGTGTGQVSLAAARDKADEVRAILGRGGDPFTELSSRRATSRTFGAFAAEWVEGMAEGWRNEKHRDQWRMTLLGVTSKIDKDGKPIKAKHDYCASLRKIPVADVATDDVLKVIRPIWKTKPETARRIRGRIERVLDAAKAAGERTGENPARWRGHLSELLSKPEKLQRGHHKALPYKEVPAFMKRLRAMSSISALSVEFTILTAARSGETRGATWSEIWDDVWIIPAERMKGGREHRVPLVSRALEILEAVKKVRTSDFIFPGFRDDRPLSDMSLSAVLRRLEVDATVHGFRSSFRDWAGDATDFPRELAEAALAHLVGDETERAYRRGDALKRRRELMAAWAQYLVSGK</sequence>
<dbReference type="RefSeq" id="WP_012563292.1">
    <property type="nucleotide sequence ID" value="NC_011386.1"/>
</dbReference>
<dbReference type="Gene3D" id="1.10.150.130">
    <property type="match status" value="1"/>
</dbReference>
<dbReference type="AlphaFoldDB" id="B6JEJ8"/>
<evidence type="ECO:0000256" key="4">
    <source>
        <dbReference type="ARBA" id="ARBA00023172"/>
    </source>
</evidence>
<keyword evidence="4" id="KW-0233">DNA recombination</keyword>
<evidence type="ECO:0000256" key="1">
    <source>
        <dbReference type="ARBA" id="ARBA00008857"/>
    </source>
</evidence>
<dbReference type="InterPro" id="IPR038488">
    <property type="entry name" value="Integrase_DNA-bd_sf"/>
</dbReference>
<dbReference type="InterPro" id="IPR050808">
    <property type="entry name" value="Phage_Integrase"/>
</dbReference>
<dbReference type="InterPro" id="IPR010998">
    <property type="entry name" value="Integrase_recombinase_N"/>
</dbReference>
<dbReference type="PANTHER" id="PTHR30629">
    <property type="entry name" value="PROPHAGE INTEGRASE"/>
    <property type="match status" value="1"/>
</dbReference>
<evidence type="ECO:0000256" key="3">
    <source>
        <dbReference type="ARBA" id="ARBA00023125"/>
    </source>
</evidence>
<name>B6JEJ8_AFIC5</name>
<dbReference type="InterPro" id="IPR025166">
    <property type="entry name" value="Integrase_DNA_bind_dom"/>
</dbReference>
<dbReference type="InterPro" id="IPR013762">
    <property type="entry name" value="Integrase-like_cat_sf"/>
</dbReference>
<keyword evidence="7" id="KW-1185">Reference proteome</keyword>
<dbReference type="EMBL" id="CP002826">
    <property type="protein sequence ID" value="AEI06590.1"/>
    <property type="molecule type" value="Genomic_DNA"/>
</dbReference>
<dbReference type="Pfam" id="PF13356">
    <property type="entry name" value="Arm-DNA-bind_3"/>
    <property type="match status" value="1"/>
</dbReference>
<evidence type="ECO:0000256" key="2">
    <source>
        <dbReference type="ARBA" id="ARBA00022908"/>
    </source>
</evidence>
<protein>
    <submittedName>
        <fullName evidence="6">Phage integrase</fullName>
    </submittedName>
</protein>
<dbReference type="OrthoDB" id="9795573at2"/>
<evidence type="ECO:0000259" key="5">
    <source>
        <dbReference type="PROSITE" id="PS51898"/>
    </source>
</evidence>
<dbReference type="HOGENOM" id="CLU_027562_0_2_5"/>
<dbReference type="KEGG" id="oca:OCAR_6151"/>
<keyword evidence="3" id="KW-0238">DNA-binding</keyword>
<evidence type="ECO:0000313" key="7">
    <source>
        <dbReference type="Proteomes" id="UP000007730"/>
    </source>
</evidence>
<dbReference type="eggNOG" id="COG0582">
    <property type="taxonomic scope" value="Bacteria"/>
</dbReference>
<dbReference type="SUPFAM" id="SSF56349">
    <property type="entry name" value="DNA breaking-rejoining enzymes"/>
    <property type="match status" value="1"/>
</dbReference>
<organism evidence="6 7">
    <name type="scientific">Afipia carboxidovorans (strain ATCC 49405 / DSM 1227 / KCTC 32145 / OM5)</name>
    <name type="common">Oligotropha carboxidovorans</name>
    <dbReference type="NCBI Taxonomy" id="504832"/>
    <lineage>
        <taxon>Bacteria</taxon>
        <taxon>Pseudomonadati</taxon>
        <taxon>Pseudomonadota</taxon>
        <taxon>Alphaproteobacteria</taxon>
        <taxon>Hyphomicrobiales</taxon>
        <taxon>Nitrobacteraceae</taxon>
        <taxon>Afipia</taxon>
    </lineage>
</organism>
<proteinExistence type="inferred from homology"/>
<reference evidence="6 7" key="1">
    <citation type="journal article" date="2011" name="J. Bacteriol.">
        <title>Complete genome sequences of the chemolithoautotrophic Oligotropha carboxidovorans strains OM4 and OM5.</title>
        <authorList>
            <person name="Volland S."/>
            <person name="Rachinger M."/>
            <person name="Strittmatter A."/>
            <person name="Daniel R."/>
            <person name="Gottschalk G."/>
            <person name="Meyer O."/>
        </authorList>
    </citation>
    <scope>NUCLEOTIDE SEQUENCE [LARGE SCALE GENOMIC DNA]</scope>
    <source>
        <strain evidence="7">ATCC 49405 / DSM 1227 / KCTC 32145 / OM5</strain>
    </source>
</reference>
<dbReference type="STRING" id="504832.OCA5_c18770"/>
<dbReference type="KEGG" id="ocg:OCA5_c18770"/>
<comment type="similarity">
    <text evidence="1">Belongs to the 'phage' integrase family.</text>
</comment>
<dbReference type="GO" id="GO:0003677">
    <property type="term" value="F:DNA binding"/>
    <property type="evidence" value="ECO:0007669"/>
    <property type="project" value="UniProtKB-KW"/>
</dbReference>
<dbReference type="Pfam" id="PF00589">
    <property type="entry name" value="Phage_integrase"/>
    <property type="match status" value="1"/>
</dbReference>
<dbReference type="Proteomes" id="UP000007730">
    <property type="component" value="Chromosome"/>
</dbReference>
<dbReference type="CDD" id="cd00801">
    <property type="entry name" value="INT_P4_C"/>
    <property type="match status" value="1"/>
</dbReference>
<dbReference type="InterPro" id="IPR053876">
    <property type="entry name" value="Phage_int_M"/>
</dbReference>
<dbReference type="PATRIC" id="fig|504832.7.peg.2002"/>
<dbReference type="Gene3D" id="3.30.160.390">
    <property type="entry name" value="Integrase, DNA-binding domain"/>
    <property type="match status" value="1"/>
</dbReference>
<dbReference type="PROSITE" id="PS51898">
    <property type="entry name" value="TYR_RECOMBINASE"/>
    <property type="match status" value="1"/>
</dbReference>
<dbReference type="Gene3D" id="1.10.443.10">
    <property type="entry name" value="Intergrase catalytic core"/>
    <property type="match status" value="1"/>
</dbReference>
<accession>B6JEJ8</accession>
<dbReference type="PANTHER" id="PTHR30629:SF2">
    <property type="entry name" value="PROPHAGE INTEGRASE INTS-RELATED"/>
    <property type="match status" value="1"/>
</dbReference>
<evidence type="ECO:0000313" key="6">
    <source>
        <dbReference type="EMBL" id="AEI06590.1"/>
    </source>
</evidence>
<gene>
    <name evidence="6" type="ordered locus">OCA5_c18770</name>
</gene>
<feature type="domain" description="Tyr recombinase" evidence="5">
    <location>
        <begin position="224"/>
        <end position="395"/>
    </location>
</feature>
<dbReference type="GO" id="GO:0006310">
    <property type="term" value="P:DNA recombination"/>
    <property type="evidence" value="ECO:0007669"/>
    <property type="project" value="UniProtKB-KW"/>
</dbReference>
<keyword evidence="2" id="KW-0229">DNA integration</keyword>
<dbReference type="Pfam" id="PF22022">
    <property type="entry name" value="Phage_int_M"/>
    <property type="match status" value="1"/>
</dbReference>
<dbReference type="InterPro" id="IPR011010">
    <property type="entry name" value="DNA_brk_join_enz"/>
</dbReference>
<dbReference type="GO" id="GO:0015074">
    <property type="term" value="P:DNA integration"/>
    <property type="evidence" value="ECO:0007669"/>
    <property type="project" value="UniProtKB-KW"/>
</dbReference>
<dbReference type="InterPro" id="IPR002104">
    <property type="entry name" value="Integrase_catalytic"/>
</dbReference>